<evidence type="ECO:0000256" key="8">
    <source>
        <dbReference type="ARBA" id="ARBA00023136"/>
    </source>
</evidence>
<dbReference type="GO" id="GO:0015627">
    <property type="term" value="C:type II protein secretion system complex"/>
    <property type="evidence" value="ECO:0007669"/>
    <property type="project" value="InterPro"/>
</dbReference>
<name>A0A7X6DET5_9BURK</name>
<dbReference type="Pfam" id="PF07963">
    <property type="entry name" value="N_methyl"/>
    <property type="match status" value="1"/>
</dbReference>
<gene>
    <name evidence="13" type="ORF">RAMLITH_08480</name>
</gene>
<evidence type="ECO:0000256" key="6">
    <source>
        <dbReference type="ARBA" id="ARBA00022692"/>
    </source>
</evidence>
<dbReference type="RefSeq" id="WP_168106935.1">
    <property type="nucleotide sequence ID" value="NZ_VTOX01000002.1"/>
</dbReference>
<comment type="similarity">
    <text evidence="9">Belongs to the GSP H family.</text>
</comment>
<keyword evidence="6" id="KW-0812">Transmembrane</keyword>
<dbReference type="Proteomes" id="UP000521868">
    <property type="component" value="Unassembled WGS sequence"/>
</dbReference>
<evidence type="ECO:0000256" key="11">
    <source>
        <dbReference type="SAM" id="MobiDB-lite"/>
    </source>
</evidence>
<evidence type="ECO:0000256" key="5">
    <source>
        <dbReference type="ARBA" id="ARBA00022519"/>
    </source>
</evidence>
<feature type="region of interest" description="Disordered" evidence="11">
    <location>
        <begin position="1"/>
        <end position="22"/>
    </location>
</feature>
<dbReference type="Gene3D" id="3.55.40.10">
    <property type="entry name" value="minor pseudopilin epsh domain"/>
    <property type="match status" value="1"/>
</dbReference>
<keyword evidence="8" id="KW-0472">Membrane</keyword>
<keyword evidence="5" id="KW-0997">Cell inner membrane</keyword>
<dbReference type="PROSITE" id="PS00409">
    <property type="entry name" value="PROKAR_NTER_METHYL"/>
    <property type="match status" value="1"/>
</dbReference>
<evidence type="ECO:0000313" key="13">
    <source>
        <dbReference type="EMBL" id="NKE65854.1"/>
    </source>
</evidence>
<accession>A0A7X6DET5</accession>
<dbReference type="GO" id="GO:0015628">
    <property type="term" value="P:protein secretion by the type II secretion system"/>
    <property type="evidence" value="ECO:0007669"/>
    <property type="project" value="InterPro"/>
</dbReference>
<keyword evidence="4" id="KW-0488">Methylation</keyword>
<reference evidence="13 14" key="1">
    <citation type="journal article" date="2020" name="Nature">
        <title>Bacterial chemolithoautotrophy via manganese oxidation.</title>
        <authorList>
            <person name="Yu H."/>
            <person name="Leadbetter J.R."/>
        </authorList>
    </citation>
    <scope>NUCLEOTIDE SEQUENCE [LARGE SCALE GENOMIC DNA]</scope>
    <source>
        <strain evidence="13 14">RBP-1</strain>
    </source>
</reference>
<comment type="caution">
    <text evidence="13">The sequence shown here is derived from an EMBL/GenBank/DDBJ whole genome shotgun (WGS) entry which is preliminary data.</text>
</comment>
<keyword evidence="3" id="KW-1003">Cell membrane</keyword>
<evidence type="ECO:0000313" key="14">
    <source>
        <dbReference type="Proteomes" id="UP000521868"/>
    </source>
</evidence>
<evidence type="ECO:0000256" key="3">
    <source>
        <dbReference type="ARBA" id="ARBA00022475"/>
    </source>
</evidence>
<evidence type="ECO:0000256" key="4">
    <source>
        <dbReference type="ARBA" id="ARBA00022481"/>
    </source>
</evidence>
<dbReference type="InterPro" id="IPR012902">
    <property type="entry name" value="N_methyl_site"/>
</dbReference>
<keyword evidence="14" id="KW-1185">Reference proteome</keyword>
<keyword evidence="7" id="KW-1133">Transmembrane helix</keyword>
<dbReference type="InterPro" id="IPR045584">
    <property type="entry name" value="Pilin-like"/>
</dbReference>
<organism evidence="13 14">
    <name type="scientific">Ramlibacter lithotrophicus</name>
    <dbReference type="NCBI Taxonomy" id="2606681"/>
    <lineage>
        <taxon>Bacteria</taxon>
        <taxon>Pseudomonadati</taxon>
        <taxon>Pseudomonadota</taxon>
        <taxon>Betaproteobacteria</taxon>
        <taxon>Burkholderiales</taxon>
        <taxon>Comamonadaceae</taxon>
        <taxon>Ramlibacter</taxon>
    </lineage>
</organism>
<dbReference type="InterPro" id="IPR022346">
    <property type="entry name" value="T2SS_GspH"/>
</dbReference>
<sequence length="203" mass="21944">MKTLASSNRPFHSRARRRARGTQRTRRGFTLLELLVVLVIAAVLAAVGVPSWQALSEKLQVTGVSDAFVASLHLARSEAIKRHDRVAMCKSTDGVACASAGGWDQGWIIFHDRNNNGRREVAEPILRRQQPLPEALRLTGNLSVAQYVSFVPTGATRLVGGGFQAGTLTVCWESGRTGQARQIILNAAGRPRVRTFTAGACGD</sequence>
<dbReference type="NCBIfam" id="TIGR02532">
    <property type="entry name" value="IV_pilin_GFxxxE"/>
    <property type="match status" value="1"/>
</dbReference>
<evidence type="ECO:0000256" key="10">
    <source>
        <dbReference type="ARBA" id="ARBA00030775"/>
    </source>
</evidence>
<evidence type="ECO:0000256" key="7">
    <source>
        <dbReference type="ARBA" id="ARBA00022989"/>
    </source>
</evidence>
<comment type="subcellular location">
    <subcellularLocation>
        <location evidence="1">Cell inner membrane</location>
        <topology evidence="1">Single-pass membrane protein</topology>
    </subcellularLocation>
</comment>
<dbReference type="EMBL" id="VTOX01000002">
    <property type="protein sequence ID" value="NKE65854.1"/>
    <property type="molecule type" value="Genomic_DNA"/>
</dbReference>
<feature type="compositionally biased region" description="Polar residues" evidence="11">
    <location>
        <begin position="1"/>
        <end position="10"/>
    </location>
</feature>
<evidence type="ECO:0000256" key="1">
    <source>
        <dbReference type="ARBA" id="ARBA00004377"/>
    </source>
</evidence>
<dbReference type="SUPFAM" id="SSF54523">
    <property type="entry name" value="Pili subunits"/>
    <property type="match status" value="1"/>
</dbReference>
<dbReference type="Pfam" id="PF12019">
    <property type="entry name" value="GspH"/>
    <property type="match status" value="1"/>
</dbReference>
<evidence type="ECO:0000259" key="12">
    <source>
        <dbReference type="Pfam" id="PF12019"/>
    </source>
</evidence>
<evidence type="ECO:0000256" key="9">
    <source>
        <dbReference type="ARBA" id="ARBA00025772"/>
    </source>
</evidence>
<dbReference type="AlphaFoldDB" id="A0A7X6DET5"/>
<dbReference type="GO" id="GO:0005886">
    <property type="term" value="C:plasma membrane"/>
    <property type="evidence" value="ECO:0007669"/>
    <property type="project" value="UniProtKB-SubCell"/>
</dbReference>
<feature type="compositionally biased region" description="Basic residues" evidence="11">
    <location>
        <begin position="11"/>
        <end position="22"/>
    </location>
</feature>
<evidence type="ECO:0000256" key="2">
    <source>
        <dbReference type="ARBA" id="ARBA00021549"/>
    </source>
</evidence>
<feature type="domain" description="General secretion pathway GspH" evidence="12">
    <location>
        <begin position="66"/>
        <end position="189"/>
    </location>
</feature>
<proteinExistence type="inferred from homology"/>
<protein>
    <recommendedName>
        <fullName evidence="2">Type II secretion system protein H</fullName>
    </recommendedName>
    <alternativeName>
        <fullName evidence="10">General secretion pathway protein H</fullName>
    </alternativeName>
</protein>